<feature type="region of interest" description="Disordered" evidence="18">
    <location>
        <begin position="689"/>
        <end position="718"/>
    </location>
</feature>
<dbReference type="PROSITE" id="PS00108">
    <property type="entry name" value="PROTEIN_KINASE_ST"/>
    <property type="match status" value="1"/>
</dbReference>
<keyword evidence="5" id="KW-1003">Cell membrane</keyword>
<dbReference type="SMR" id="A0A3B6FW04"/>
<feature type="chain" id="PRO_5043174325" description="non-specific serine/threonine protein kinase" evidence="20">
    <location>
        <begin position="29"/>
        <end position="718"/>
    </location>
</feature>
<dbReference type="EC" id="2.7.11.1" evidence="4"/>
<name>A0A3B6FW04_WHEAT</name>
<dbReference type="FunFam" id="3.30.200.20:FF:000320">
    <property type="entry name" value="probable L-type lectin-domain containing receptor kinase S.5"/>
    <property type="match status" value="1"/>
</dbReference>
<dbReference type="EnsemblPlants" id="TraesCS3B02G490300.1">
    <property type="protein sequence ID" value="TraesCS3B02G490300.1"/>
    <property type="gene ID" value="TraesCS3B02G490300"/>
</dbReference>
<dbReference type="STRING" id="4565.A0A3B6FW04"/>
<dbReference type="InterPro" id="IPR008271">
    <property type="entry name" value="Ser/Thr_kinase_AS"/>
</dbReference>
<dbReference type="PROSITE" id="PS00307">
    <property type="entry name" value="LECTIN_LEGUME_BETA"/>
    <property type="match status" value="1"/>
</dbReference>
<dbReference type="InterPro" id="IPR019825">
    <property type="entry name" value="Lectin_legB_Mn/Ca_BS"/>
</dbReference>
<reference evidence="22" key="1">
    <citation type="submission" date="2018-08" db="EMBL/GenBank/DDBJ databases">
        <authorList>
            <person name="Rossello M."/>
        </authorList>
    </citation>
    <scope>NUCLEOTIDE SEQUENCE [LARGE SCALE GENOMIC DNA]</scope>
    <source>
        <strain evidence="22">cv. Chinese Spring</strain>
    </source>
</reference>
<evidence type="ECO:0000256" key="19">
    <source>
        <dbReference type="SAM" id="Phobius"/>
    </source>
</evidence>
<protein>
    <recommendedName>
        <fullName evidence="4">non-specific serine/threonine protein kinase</fullName>
        <ecNumber evidence="4">2.7.11.1</ecNumber>
    </recommendedName>
</protein>
<dbReference type="SMART" id="SM00220">
    <property type="entry name" value="S_TKc"/>
    <property type="match status" value="1"/>
</dbReference>
<dbReference type="GO" id="GO:0004674">
    <property type="term" value="F:protein serine/threonine kinase activity"/>
    <property type="evidence" value="ECO:0007669"/>
    <property type="project" value="UniProtKB-KW"/>
</dbReference>
<dbReference type="InterPro" id="IPR001245">
    <property type="entry name" value="Ser-Thr/Tyr_kinase_cat_dom"/>
</dbReference>
<comment type="subcellular location">
    <subcellularLocation>
        <location evidence="1">Cell membrane</location>
        <topology evidence="1">Single-pass type I membrane protein</topology>
    </subcellularLocation>
</comment>
<keyword evidence="14 19" id="KW-1133">Transmembrane helix</keyword>
<keyword evidence="6" id="KW-0723">Serine/threonine-protein kinase</keyword>
<keyword evidence="13 17" id="KW-0067">ATP-binding</keyword>
<evidence type="ECO:0000256" key="6">
    <source>
        <dbReference type="ARBA" id="ARBA00022527"/>
    </source>
</evidence>
<dbReference type="GO" id="GO:0005886">
    <property type="term" value="C:plasma membrane"/>
    <property type="evidence" value="ECO:0000318"/>
    <property type="project" value="GO_Central"/>
</dbReference>
<evidence type="ECO:0000256" key="9">
    <source>
        <dbReference type="ARBA" id="ARBA00022729"/>
    </source>
</evidence>
<dbReference type="InterPro" id="IPR017441">
    <property type="entry name" value="Protein_kinase_ATP_BS"/>
</dbReference>
<dbReference type="Gene3D" id="3.30.200.20">
    <property type="entry name" value="Phosphorylase Kinase, domain 1"/>
    <property type="match status" value="1"/>
</dbReference>
<dbReference type="PANTHER" id="PTHR27007">
    <property type="match status" value="1"/>
</dbReference>
<evidence type="ECO:0000256" key="8">
    <source>
        <dbReference type="ARBA" id="ARBA00022692"/>
    </source>
</evidence>
<organism evidence="22">
    <name type="scientific">Triticum aestivum</name>
    <name type="common">Wheat</name>
    <dbReference type="NCBI Taxonomy" id="4565"/>
    <lineage>
        <taxon>Eukaryota</taxon>
        <taxon>Viridiplantae</taxon>
        <taxon>Streptophyta</taxon>
        <taxon>Embryophyta</taxon>
        <taxon>Tracheophyta</taxon>
        <taxon>Spermatophyta</taxon>
        <taxon>Magnoliopsida</taxon>
        <taxon>Liliopsida</taxon>
        <taxon>Poales</taxon>
        <taxon>Poaceae</taxon>
        <taxon>BOP clade</taxon>
        <taxon>Pooideae</taxon>
        <taxon>Triticodae</taxon>
        <taxon>Triticeae</taxon>
        <taxon>Triticinae</taxon>
        <taxon>Triticum</taxon>
    </lineage>
</organism>
<dbReference type="GO" id="GO:0051707">
    <property type="term" value="P:response to other organism"/>
    <property type="evidence" value="ECO:0007669"/>
    <property type="project" value="UniProtKB-ARBA"/>
</dbReference>
<keyword evidence="11 17" id="KW-0547">Nucleotide-binding</keyword>
<feature type="domain" description="Protein kinase" evidence="21">
    <location>
        <begin position="357"/>
        <end position="657"/>
    </location>
</feature>
<evidence type="ECO:0000256" key="10">
    <source>
        <dbReference type="ARBA" id="ARBA00022734"/>
    </source>
</evidence>
<feature type="signal peptide" evidence="20">
    <location>
        <begin position="1"/>
        <end position="28"/>
    </location>
</feature>
<evidence type="ECO:0000256" key="7">
    <source>
        <dbReference type="ARBA" id="ARBA00022679"/>
    </source>
</evidence>
<dbReference type="GO" id="GO:0005524">
    <property type="term" value="F:ATP binding"/>
    <property type="evidence" value="ECO:0007669"/>
    <property type="project" value="UniProtKB-UniRule"/>
</dbReference>
<dbReference type="PROSITE" id="PS50011">
    <property type="entry name" value="PROTEIN_KINASE_DOM"/>
    <property type="match status" value="1"/>
</dbReference>
<dbReference type="SUPFAM" id="SSF56112">
    <property type="entry name" value="Protein kinase-like (PK-like)"/>
    <property type="match status" value="1"/>
</dbReference>
<keyword evidence="12" id="KW-0418">Kinase</keyword>
<keyword evidence="10" id="KW-0430">Lectin</keyword>
<comment type="similarity">
    <text evidence="2">In the N-terminal section; belongs to the leguminous lectin family.</text>
</comment>
<evidence type="ECO:0000256" key="12">
    <source>
        <dbReference type="ARBA" id="ARBA00022777"/>
    </source>
</evidence>
<evidence type="ECO:0000256" key="11">
    <source>
        <dbReference type="ARBA" id="ARBA00022741"/>
    </source>
</evidence>
<evidence type="ECO:0000256" key="13">
    <source>
        <dbReference type="ARBA" id="ARBA00022840"/>
    </source>
</evidence>
<keyword evidence="16" id="KW-0325">Glycoprotein</keyword>
<accession>A0A3B6FW04</accession>
<dbReference type="OMA" id="YASLCEW"/>
<evidence type="ECO:0000256" key="3">
    <source>
        <dbReference type="ARBA" id="ARBA00010217"/>
    </source>
</evidence>
<dbReference type="Pfam" id="PF00139">
    <property type="entry name" value="Lectin_legB"/>
    <property type="match status" value="1"/>
</dbReference>
<feature type="transmembrane region" description="Helical" evidence="19">
    <location>
        <begin position="296"/>
        <end position="320"/>
    </location>
</feature>
<keyword evidence="15 19" id="KW-0472">Membrane</keyword>
<dbReference type="InterPro" id="IPR050528">
    <property type="entry name" value="L-type_Lectin-RKs"/>
</dbReference>
<evidence type="ECO:0000256" key="16">
    <source>
        <dbReference type="ARBA" id="ARBA00023180"/>
    </source>
</evidence>
<dbReference type="Gramene" id="TraesCS3B03G1214200.1">
    <property type="protein sequence ID" value="TraesCS3B03G1214200.1.CDS"/>
    <property type="gene ID" value="TraesCS3B03G1214200"/>
</dbReference>
<gene>
    <name evidence="22" type="primary">LOC123067819</name>
</gene>
<feature type="binding site" evidence="17">
    <location>
        <position position="393"/>
    </location>
    <ligand>
        <name>ATP</name>
        <dbReference type="ChEBI" id="CHEBI:30616"/>
    </ligand>
</feature>
<keyword evidence="7" id="KW-0808">Transferase</keyword>
<evidence type="ECO:0000256" key="4">
    <source>
        <dbReference type="ARBA" id="ARBA00012513"/>
    </source>
</evidence>
<dbReference type="Proteomes" id="UP000019116">
    <property type="component" value="Chromosome 3B"/>
</dbReference>
<sequence length="718" mass="79490">MPTQVFPHPACFAMAVLLCSAPMPCFMAGSCQKRDDIISYSFPFFPHDSMQNLAIFGDASVIVANLVLTVDRDGMKGGAGSALLLSPIKLWGVDSDDVKHEASFNTSFTMNIYRRLGQGGGLAFVIVPSLHGPPPGSEGGFLGLTNTTSKSTTASGSSFVAVELDTWKDDFDPDDNHIGLNIGSVVSDVVVSLSSLPVPDNITLAPLMESVDYTVWIDYNGVGHHIWVYMAVDGLPKPNKAYLDAHLNMSSNIPQQAFIGFTASTGEGHHLHRILSWNLTVEKLPDHRAVRQRKMVLSAVLGSAAATVVIISVAVFYFYLRYKALKMELKLSDALPRLPGTPKEFKYAMIRKATNNYDEARKLGKGGFGAVYRGTLRLRSDKTCQLVDVAVKKVTRNRDRGYDDFLAEVDVINRLRHRNVVPLVGWCYEKGELLLIYEYMPNGSLDQYLFEENPRLQRPILGWNTRYDIIMDVAVGLHYVHHEHEHMVIHRDIKASNIMLDSSFHGRLGDFGLARIVSLNKNSYTDVGVAGTWGFIAPEYSVCHKATRKTDVYAFGVLVLEIITGERALAGNHDHETLQPLTDWVWWVHREGRLLHAVDDKVTSTQEFDRNDATRLLLLGLACSNPNPSDRPSMAEIVQVIAKSVPPPDVPLVKPTFVWPPEGGIPMEFDDMMATSNLDWEDMSSNEALGASVPSEVNRRNARVGHSNTAGSAEEYYV</sequence>
<dbReference type="AlphaFoldDB" id="A0A3B6FW04"/>
<dbReference type="InterPro" id="IPR000719">
    <property type="entry name" value="Prot_kinase_dom"/>
</dbReference>
<evidence type="ECO:0000313" key="22">
    <source>
        <dbReference type="EnsemblPlants" id="TraesCS3B02G490300.1"/>
    </source>
</evidence>
<dbReference type="InterPro" id="IPR001220">
    <property type="entry name" value="Legume_lectin_dom"/>
</dbReference>
<dbReference type="Gene3D" id="2.60.120.200">
    <property type="match status" value="1"/>
</dbReference>
<evidence type="ECO:0000256" key="20">
    <source>
        <dbReference type="SAM" id="SignalP"/>
    </source>
</evidence>
<dbReference type="Pfam" id="PF07714">
    <property type="entry name" value="PK_Tyr_Ser-Thr"/>
    <property type="match status" value="1"/>
</dbReference>
<comment type="similarity">
    <text evidence="3">In the C-terminal section; belongs to the protein kinase superfamily. Ser/Thr protein kinase family.</text>
</comment>
<dbReference type="InterPro" id="IPR011009">
    <property type="entry name" value="Kinase-like_dom_sf"/>
</dbReference>
<evidence type="ECO:0000259" key="21">
    <source>
        <dbReference type="PROSITE" id="PS50011"/>
    </source>
</evidence>
<dbReference type="PaxDb" id="4565-Traes_3B_20DF356E8.2"/>
<proteinExistence type="inferred from homology"/>
<keyword evidence="8 19" id="KW-0812">Transmembrane</keyword>
<dbReference type="CDD" id="cd06899">
    <property type="entry name" value="lectin_legume_LecRK_Arcelin_ConA"/>
    <property type="match status" value="1"/>
</dbReference>
<dbReference type="OrthoDB" id="688481at2759"/>
<dbReference type="SUPFAM" id="SSF49899">
    <property type="entry name" value="Concanavalin A-like lectins/glucanases"/>
    <property type="match status" value="1"/>
</dbReference>
<keyword evidence="23" id="KW-1185">Reference proteome</keyword>
<dbReference type="PROSITE" id="PS00107">
    <property type="entry name" value="PROTEIN_KINASE_ATP"/>
    <property type="match status" value="1"/>
</dbReference>
<reference evidence="22" key="2">
    <citation type="submission" date="2018-10" db="UniProtKB">
        <authorList>
            <consortium name="EnsemblPlants"/>
        </authorList>
    </citation>
    <scope>IDENTIFICATION</scope>
</reference>
<dbReference type="GO" id="GO:0030246">
    <property type="term" value="F:carbohydrate binding"/>
    <property type="evidence" value="ECO:0007669"/>
    <property type="project" value="UniProtKB-KW"/>
</dbReference>
<dbReference type="FunFam" id="1.10.510.10:FF:000444">
    <property type="entry name" value="probable L-type lectin-domain containing receptor kinase S.5"/>
    <property type="match status" value="1"/>
</dbReference>
<evidence type="ECO:0000313" key="23">
    <source>
        <dbReference type="Proteomes" id="UP000019116"/>
    </source>
</evidence>
<evidence type="ECO:0000256" key="5">
    <source>
        <dbReference type="ARBA" id="ARBA00022475"/>
    </source>
</evidence>
<dbReference type="InterPro" id="IPR013320">
    <property type="entry name" value="ConA-like_dom_sf"/>
</dbReference>
<evidence type="ECO:0000256" key="15">
    <source>
        <dbReference type="ARBA" id="ARBA00023136"/>
    </source>
</evidence>
<evidence type="ECO:0000256" key="17">
    <source>
        <dbReference type="PROSITE-ProRule" id="PRU10141"/>
    </source>
</evidence>
<dbReference type="Gramene" id="TraesCS3B02G490300.1">
    <property type="protein sequence ID" value="TraesCS3B02G490300.1"/>
    <property type="gene ID" value="TraesCS3B02G490300"/>
</dbReference>
<dbReference type="Gene3D" id="1.10.510.10">
    <property type="entry name" value="Transferase(Phosphotransferase) domain 1"/>
    <property type="match status" value="1"/>
</dbReference>
<evidence type="ECO:0000256" key="2">
    <source>
        <dbReference type="ARBA" id="ARBA00008536"/>
    </source>
</evidence>
<evidence type="ECO:0000256" key="1">
    <source>
        <dbReference type="ARBA" id="ARBA00004251"/>
    </source>
</evidence>
<dbReference type="GO" id="GO:0006952">
    <property type="term" value="P:defense response"/>
    <property type="evidence" value="ECO:0007669"/>
    <property type="project" value="UniProtKB-ARBA"/>
</dbReference>
<evidence type="ECO:0000256" key="18">
    <source>
        <dbReference type="SAM" id="MobiDB-lite"/>
    </source>
</evidence>
<evidence type="ECO:0000256" key="14">
    <source>
        <dbReference type="ARBA" id="ARBA00022989"/>
    </source>
</evidence>
<keyword evidence="9 20" id="KW-0732">Signal</keyword>